<proteinExistence type="predicted"/>
<keyword evidence="2" id="KW-0812">Transmembrane</keyword>
<name>A0A6S7JH83_PARCT</name>
<sequence>MDNIELNNLNQLEGAEGGEGGEDETNIDNTFPSEDDFQAGIDRLDRQDDNVRVSTFHEENKDDTFKKREKETDRLYAVGSFNELKAEYVRKLFVKDYSLNPNDGQFSREFFSRLDIDKYKLTFDGTAAIEEHRVKAISTIEEETGGETSRTNAEEIYEDAREELHQEDTTVGNTFTERVLRLQARGKLTVQEARDLAGIPVAKGTPEEKIKYLRIESKRLEEELKTETDPEKQQAMQEGRDIAERGIDNALLEMGRQPESEGKHKFREKVREDNRTKFGKFRKWAKENLGALAAIAISIAGIITTVVVAGKKTIVGASKGLGAVG</sequence>
<evidence type="ECO:0000313" key="4">
    <source>
        <dbReference type="Proteomes" id="UP001152795"/>
    </source>
</evidence>
<comment type="caution">
    <text evidence="3">The sequence shown here is derived from an EMBL/GenBank/DDBJ whole genome shotgun (WGS) entry which is preliminary data.</text>
</comment>
<reference evidence="3" key="1">
    <citation type="submission" date="2020-04" db="EMBL/GenBank/DDBJ databases">
        <authorList>
            <person name="Alioto T."/>
            <person name="Alioto T."/>
            <person name="Gomez Garrido J."/>
        </authorList>
    </citation>
    <scope>NUCLEOTIDE SEQUENCE</scope>
    <source>
        <strain evidence="3">A484AB</strain>
    </source>
</reference>
<evidence type="ECO:0000256" key="2">
    <source>
        <dbReference type="SAM" id="Phobius"/>
    </source>
</evidence>
<keyword evidence="2" id="KW-1133">Transmembrane helix</keyword>
<organism evidence="3 4">
    <name type="scientific">Paramuricea clavata</name>
    <name type="common">Red gorgonian</name>
    <name type="synonym">Violescent sea-whip</name>
    <dbReference type="NCBI Taxonomy" id="317549"/>
    <lineage>
        <taxon>Eukaryota</taxon>
        <taxon>Metazoa</taxon>
        <taxon>Cnidaria</taxon>
        <taxon>Anthozoa</taxon>
        <taxon>Octocorallia</taxon>
        <taxon>Malacalcyonacea</taxon>
        <taxon>Plexauridae</taxon>
        <taxon>Paramuricea</taxon>
    </lineage>
</organism>
<protein>
    <submittedName>
        <fullName evidence="3">Uncharacterized protein</fullName>
    </submittedName>
</protein>
<gene>
    <name evidence="3" type="ORF">PACLA_8A029434</name>
</gene>
<dbReference type="Proteomes" id="UP001152795">
    <property type="component" value="Unassembled WGS sequence"/>
</dbReference>
<keyword evidence="2" id="KW-0472">Membrane</keyword>
<keyword evidence="4" id="KW-1185">Reference proteome</keyword>
<feature type="transmembrane region" description="Helical" evidence="2">
    <location>
        <begin position="289"/>
        <end position="309"/>
    </location>
</feature>
<feature type="compositionally biased region" description="Low complexity" evidence="1">
    <location>
        <begin position="1"/>
        <end position="14"/>
    </location>
</feature>
<dbReference type="EMBL" id="CACRXK020017831">
    <property type="protein sequence ID" value="CAB4031696.1"/>
    <property type="molecule type" value="Genomic_DNA"/>
</dbReference>
<feature type="region of interest" description="Disordered" evidence="1">
    <location>
        <begin position="1"/>
        <end position="36"/>
    </location>
</feature>
<accession>A0A6S7JH83</accession>
<dbReference type="AlphaFoldDB" id="A0A6S7JH83"/>
<evidence type="ECO:0000313" key="3">
    <source>
        <dbReference type="EMBL" id="CAB4031696.1"/>
    </source>
</evidence>
<evidence type="ECO:0000256" key="1">
    <source>
        <dbReference type="SAM" id="MobiDB-lite"/>
    </source>
</evidence>